<gene>
    <name evidence="6" type="ORF">LIN78_00625</name>
</gene>
<proteinExistence type="inferred from homology"/>
<evidence type="ECO:0000256" key="1">
    <source>
        <dbReference type="ARBA" id="ARBA00005495"/>
    </source>
</evidence>
<dbReference type="PROSITE" id="PS51891">
    <property type="entry name" value="CENP_V_GFA"/>
    <property type="match status" value="1"/>
</dbReference>
<accession>A0ABS8D1K1</accession>
<reference evidence="6" key="1">
    <citation type="submission" date="2021-10" db="EMBL/GenBank/DDBJ databases">
        <title>The complete genome sequence of Leeia sp. TBRC 13508.</title>
        <authorList>
            <person name="Charoenyingcharoen P."/>
            <person name="Yukphan P."/>
        </authorList>
    </citation>
    <scope>NUCLEOTIDE SEQUENCE</scope>
    <source>
        <strain evidence="6">TBRC 13508</strain>
    </source>
</reference>
<evidence type="ECO:0000313" key="7">
    <source>
        <dbReference type="Proteomes" id="UP001165395"/>
    </source>
</evidence>
<evidence type="ECO:0000256" key="2">
    <source>
        <dbReference type="ARBA" id="ARBA00022723"/>
    </source>
</evidence>
<dbReference type="RefSeq" id="WP_227177462.1">
    <property type="nucleotide sequence ID" value="NZ_JAJBZT010000001.1"/>
</dbReference>
<keyword evidence="4" id="KW-0456">Lyase</keyword>
<evidence type="ECO:0000256" key="4">
    <source>
        <dbReference type="ARBA" id="ARBA00023239"/>
    </source>
</evidence>
<feature type="domain" description="CENP-V/GFA" evidence="5">
    <location>
        <begin position="1"/>
        <end position="119"/>
    </location>
</feature>
<dbReference type="Pfam" id="PF04828">
    <property type="entry name" value="GFA"/>
    <property type="match status" value="1"/>
</dbReference>
<keyword evidence="3" id="KW-0862">Zinc</keyword>
<dbReference type="InterPro" id="IPR006913">
    <property type="entry name" value="CENP-V/GFA"/>
</dbReference>
<dbReference type="PANTHER" id="PTHR33337:SF40">
    <property type="entry name" value="CENP-V_GFA DOMAIN-CONTAINING PROTEIN-RELATED"/>
    <property type="match status" value="1"/>
</dbReference>
<keyword evidence="7" id="KW-1185">Reference proteome</keyword>
<dbReference type="Proteomes" id="UP001165395">
    <property type="component" value="Unassembled WGS sequence"/>
</dbReference>
<dbReference type="SUPFAM" id="SSF51316">
    <property type="entry name" value="Mss4-like"/>
    <property type="match status" value="1"/>
</dbReference>
<dbReference type="Gene3D" id="3.90.1590.10">
    <property type="entry name" value="glutathione-dependent formaldehyde- activating enzyme (gfa)"/>
    <property type="match status" value="1"/>
</dbReference>
<keyword evidence="2" id="KW-0479">Metal-binding</keyword>
<dbReference type="PANTHER" id="PTHR33337">
    <property type="entry name" value="GFA DOMAIN-CONTAINING PROTEIN"/>
    <property type="match status" value="1"/>
</dbReference>
<dbReference type="InterPro" id="IPR011057">
    <property type="entry name" value="Mss4-like_sf"/>
</dbReference>
<name>A0ABS8D1K1_9NEIS</name>
<protein>
    <submittedName>
        <fullName evidence="6">GFA family protein</fullName>
    </submittedName>
</protein>
<dbReference type="EMBL" id="JAJBZT010000001">
    <property type="protein sequence ID" value="MCB6182060.1"/>
    <property type="molecule type" value="Genomic_DNA"/>
</dbReference>
<evidence type="ECO:0000259" key="5">
    <source>
        <dbReference type="PROSITE" id="PS51891"/>
    </source>
</evidence>
<comment type="similarity">
    <text evidence="1">Belongs to the Gfa family.</text>
</comment>
<evidence type="ECO:0000313" key="6">
    <source>
        <dbReference type="EMBL" id="MCB6182060.1"/>
    </source>
</evidence>
<comment type="caution">
    <text evidence="6">The sequence shown here is derived from an EMBL/GenBank/DDBJ whole genome shotgun (WGS) entry which is preliminary data.</text>
</comment>
<organism evidence="6 7">
    <name type="scientific">Leeia speluncae</name>
    <dbReference type="NCBI Taxonomy" id="2884804"/>
    <lineage>
        <taxon>Bacteria</taxon>
        <taxon>Pseudomonadati</taxon>
        <taxon>Pseudomonadota</taxon>
        <taxon>Betaproteobacteria</taxon>
        <taxon>Neisseriales</taxon>
        <taxon>Leeiaceae</taxon>
        <taxon>Leeia</taxon>
    </lineage>
</organism>
<evidence type="ECO:0000256" key="3">
    <source>
        <dbReference type="ARBA" id="ARBA00022833"/>
    </source>
</evidence>
<sequence length="131" mass="14536">MKGSCLCKQVTFEAKQLCTPISHCSCSTCRKSHSAAFNTAAGVKPEDFQWLTGEDLLTGYESSKGKVRYFCKVCGSQLIAKREGAPHWVLRVATLDESPNQTPAAHIFTAEEVDWLCYNSDIPRYPGWGNK</sequence>